<organism evidence="1 2">
    <name type="scientific">Streblomastix strix</name>
    <dbReference type="NCBI Taxonomy" id="222440"/>
    <lineage>
        <taxon>Eukaryota</taxon>
        <taxon>Metamonada</taxon>
        <taxon>Preaxostyla</taxon>
        <taxon>Oxymonadida</taxon>
        <taxon>Streblomastigidae</taxon>
        <taxon>Streblomastix</taxon>
    </lineage>
</organism>
<evidence type="ECO:0000313" key="1">
    <source>
        <dbReference type="EMBL" id="KAA6364907.1"/>
    </source>
</evidence>
<accession>A0A5J4U2U8</accession>
<comment type="caution">
    <text evidence="1">The sequence shown here is derived from an EMBL/GenBank/DDBJ whole genome shotgun (WGS) entry which is preliminary data.</text>
</comment>
<dbReference type="AlphaFoldDB" id="A0A5J4U2U8"/>
<proteinExistence type="predicted"/>
<dbReference type="EMBL" id="SNRW01021082">
    <property type="protein sequence ID" value="KAA6364907.1"/>
    <property type="molecule type" value="Genomic_DNA"/>
</dbReference>
<reference evidence="1 2" key="1">
    <citation type="submission" date="2019-03" db="EMBL/GenBank/DDBJ databases">
        <title>Single cell metagenomics reveals metabolic interactions within the superorganism composed of flagellate Streblomastix strix and complex community of Bacteroidetes bacteria on its surface.</title>
        <authorList>
            <person name="Treitli S.C."/>
            <person name="Kolisko M."/>
            <person name="Husnik F."/>
            <person name="Keeling P."/>
            <person name="Hampl V."/>
        </authorList>
    </citation>
    <scope>NUCLEOTIDE SEQUENCE [LARGE SCALE GENOMIC DNA]</scope>
    <source>
        <strain evidence="1">ST1C</strain>
    </source>
</reference>
<protein>
    <submittedName>
        <fullName evidence="1">Uncharacterized protein</fullName>
    </submittedName>
</protein>
<sequence length="66" mass="7032">MIISNDSLGPSYSAIDFLNTIMLNNDSTYAQIPNSVYTLSLNPAGRLFAGGGPFLVSAKGCYIGLW</sequence>
<gene>
    <name evidence="1" type="ORF">EZS28_039568</name>
</gene>
<evidence type="ECO:0000313" key="2">
    <source>
        <dbReference type="Proteomes" id="UP000324800"/>
    </source>
</evidence>
<name>A0A5J4U2U8_9EUKA</name>
<dbReference type="Proteomes" id="UP000324800">
    <property type="component" value="Unassembled WGS sequence"/>
</dbReference>